<evidence type="ECO:0000313" key="2">
    <source>
        <dbReference type="EMBL" id="PTM46623.1"/>
    </source>
</evidence>
<proteinExistence type="predicted"/>
<dbReference type="Pfam" id="PF20376">
    <property type="entry name" value="DUF6671"/>
    <property type="match status" value="1"/>
</dbReference>
<evidence type="ECO:0000259" key="1">
    <source>
        <dbReference type="Pfam" id="PF20376"/>
    </source>
</evidence>
<dbReference type="AlphaFoldDB" id="A0A2T4YS39"/>
<organism evidence="2 3">
    <name type="scientific">Phreatobacter oligotrophus</name>
    <dbReference type="NCBI Taxonomy" id="1122261"/>
    <lineage>
        <taxon>Bacteria</taxon>
        <taxon>Pseudomonadati</taxon>
        <taxon>Pseudomonadota</taxon>
        <taxon>Alphaproteobacteria</taxon>
        <taxon>Hyphomicrobiales</taxon>
        <taxon>Phreatobacteraceae</taxon>
        <taxon>Phreatobacter</taxon>
    </lineage>
</organism>
<reference evidence="2 3" key="1">
    <citation type="submission" date="2018-04" db="EMBL/GenBank/DDBJ databases">
        <title>Genomic Encyclopedia of Archaeal and Bacterial Type Strains, Phase II (KMG-II): from individual species to whole genera.</title>
        <authorList>
            <person name="Goeker M."/>
        </authorList>
    </citation>
    <scope>NUCLEOTIDE SEQUENCE [LARGE SCALE GENOMIC DNA]</scope>
    <source>
        <strain evidence="2 3">DSM 25521</strain>
    </source>
</reference>
<evidence type="ECO:0000313" key="3">
    <source>
        <dbReference type="Proteomes" id="UP000241808"/>
    </source>
</evidence>
<protein>
    <recommendedName>
        <fullName evidence="1">DUF6671 domain-containing protein</fullName>
    </recommendedName>
</protein>
<dbReference type="EMBL" id="PZZL01000029">
    <property type="protein sequence ID" value="PTM46623.1"/>
    <property type="molecule type" value="Genomic_DNA"/>
</dbReference>
<accession>A0A2T4YS39</accession>
<name>A0A2T4YS39_9HYPH</name>
<gene>
    <name evidence="2" type="ORF">C8P69_1294</name>
</gene>
<dbReference type="RefSeq" id="WP_245902208.1">
    <property type="nucleotide sequence ID" value="NZ_PZZL01000029.1"/>
</dbReference>
<dbReference type="Proteomes" id="UP000241808">
    <property type="component" value="Unassembled WGS sequence"/>
</dbReference>
<dbReference type="InterPro" id="IPR046612">
    <property type="entry name" value="DUF6671"/>
</dbReference>
<comment type="caution">
    <text evidence="2">The sequence shown here is derived from an EMBL/GenBank/DDBJ whole genome shotgun (WGS) entry which is preliminary data.</text>
</comment>
<keyword evidence="3" id="KW-1185">Reference proteome</keyword>
<feature type="domain" description="DUF6671" evidence="1">
    <location>
        <begin position="72"/>
        <end position="291"/>
    </location>
</feature>
<sequence>MMPSQLFQEAPYRGRRAVLATMHGKEQAIGPPMRRLLGLELVGAPELDTDRFGTFAGDVPRNGSMLEVAVRKAREGMRLSQARLGLASEGTYGPHPDIPFMTVGREIIVLVDDDAGLTVQEHLITHDVTCTLRFVEPGSDWMSFLDEIGFPAQGVLVRSHQASRNAYLRKDLRDAAEVAAAVAQAARLSQDGRARIETDMRAHRNPSRMAVLATLAEKLAHRIAAPCPACRAPGFGVIETHKGLPCSECGTPTASIRLHVHGCLLCEFRDERGRPDGRLTEEPYFCSWCNP</sequence>